<dbReference type="RefSeq" id="WP_230509684.1">
    <property type="nucleotide sequence ID" value="NZ_JAJITD010000005.1"/>
</dbReference>
<evidence type="ECO:0000313" key="5">
    <source>
        <dbReference type="EMBL" id="MCC8393371.1"/>
    </source>
</evidence>
<evidence type="ECO:0000256" key="1">
    <source>
        <dbReference type="ARBA" id="ARBA00023015"/>
    </source>
</evidence>
<dbReference type="SMART" id="SM00871">
    <property type="entry name" value="AraC_E_bind"/>
    <property type="match status" value="1"/>
</dbReference>
<dbReference type="PROSITE" id="PS01124">
    <property type="entry name" value="HTH_ARAC_FAMILY_2"/>
    <property type="match status" value="1"/>
</dbReference>
<name>A0ABS8JTZ2_9BURK</name>
<organism evidence="5 6">
    <name type="scientific">Paraburkholderia sejongensis</name>
    <dbReference type="NCBI Taxonomy" id="2886946"/>
    <lineage>
        <taxon>Bacteria</taxon>
        <taxon>Pseudomonadati</taxon>
        <taxon>Pseudomonadota</taxon>
        <taxon>Betaproteobacteria</taxon>
        <taxon>Burkholderiales</taxon>
        <taxon>Burkholderiaceae</taxon>
        <taxon>Paraburkholderia</taxon>
    </lineage>
</organism>
<feature type="domain" description="HTH araC/xylS-type" evidence="4">
    <location>
        <begin position="1"/>
        <end position="36"/>
    </location>
</feature>
<dbReference type="InterPro" id="IPR018060">
    <property type="entry name" value="HTH_AraC"/>
</dbReference>
<comment type="caution">
    <text evidence="5">The sequence shown here is derived from an EMBL/GenBank/DDBJ whole genome shotgun (WGS) entry which is preliminary data.</text>
</comment>
<evidence type="ECO:0000313" key="6">
    <source>
        <dbReference type="Proteomes" id="UP001431019"/>
    </source>
</evidence>
<dbReference type="InterPro" id="IPR029442">
    <property type="entry name" value="GyrI-like"/>
</dbReference>
<keyword evidence="2" id="KW-0238">DNA-binding</keyword>
<dbReference type="Pfam" id="PF12833">
    <property type="entry name" value="HTH_18"/>
    <property type="match status" value="1"/>
</dbReference>
<keyword evidence="6" id="KW-1185">Reference proteome</keyword>
<keyword evidence="1" id="KW-0805">Transcription regulation</keyword>
<dbReference type="Pfam" id="PF06445">
    <property type="entry name" value="GyrI-like"/>
    <property type="match status" value="1"/>
</dbReference>
<dbReference type="InterPro" id="IPR020449">
    <property type="entry name" value="Tscrpt_reg_AraC-type_HTH"/>
</dbReference>
<dbReference type="InterPro" id="IPR009057">
    <property type="entry name" value="Homeodomain-like_sf"/>
</dbReference>
<protein>
    <submittedName>
        <fullName evidence="5">AraC family transcriptional regulator</fullName>
    </submittedName>
</protein>
<dbReference type="SUPFAM" id="SSF46689">
    <property type="entry name" value="Homeodomain-like"/>
    <property type="match status" value="1"/>
</dbReference>
<dbReference type="EMBL" id="JAJITD010000005">
    <property type="protein sequence ID" value="MCC8393371.1"/>
    <property type="molecule type" value="Genomic_DNA"/>
</dbReference>
<evidence type="ECO:0000259" key="4">
    <source>
        <dbReference type="PROSITE" id="PS01124"/>
    </source>
</evidence>
<gene>
    <name evidence="5" type="ORF">LJ656_12285</name>
</gene>
<dbReference type="PRINTS" id="PR00032">
    <property type="entry name" value="HTHARAC"/>
</dbReference>
<keyword evidence="3" id="KW-0804">Transcription</keyword>
<accession>A0ABS8JTZ2</accession>
<dbReference type="Gene3D" id="3.20.80.10">
    <property type="entry name" value="Regulatory factor, effector binding domain"/>
    <property type="match status" value="1"/>
</dbReference>
<evidence type="ECO:0000256" key="3">
    <source>
        <dbReference type="ARBA" id="ARBA00023163"/>
    </source>
</evidence>
<dbReference type="PANTHER" id="PTHR40055:SF1">
    <property type="entry name" value="TRANSCRIPTIONAL REGULATOR YGIV-RELATED"/>
    <property type="match status" value="1"/>
</dbReference>
<dbReference type="InterPro" id="IPR050908">
    <property type="entry name" value="SmbC-like"/>
</dbReference>
<evidence type="ECO:0000256" key="2">
    <source>
        <dbReference type="ARBA" id="ARBA00023125"/>
    </source>
</evidence>
<proteinExistence type="predicted"/>
<dbReference type="InterPro" id="IPR011256">
    <property type="entry name" value="Reg_factor_effector_dom_sf"/>
</dbReference>
<dbReference type="Proteomes" id="UP001431019">
    <property type="component" value="Unassembled WGS sequence"/>
</dbReference>
<reference evidence="5 6" key="1">
    <citation type="submission" date="2021-11" db="EMBL/GenBank/DDBJ databases">
        <authorList>
            <person name="Oh E.-T."/>
            <person name="Kim S.-B."/>
        </authorList>
    </citation>
    <scope>NUCLEOTIDE SEQUENCE [LARGE SCALE GENOMIC DNA]</scope>
    <source>
        <strain evidence="5 6">MMS20-SJTR3</strain>
    </source>
</reference>
<dbReference type="SUPFAM" id="SSF55136">
    <property type="entry name" value="Probable bacterial effector-binding domain"/>
    <property type="match status" value="1"/>
</dbReference>
<dbReference type="InterPro" id="IPR010499">
    <property type="entry name" value="AraC_E-bd"/>
</dbReference>
<sequence length="218" mass="24097">MPIAEIAERSGYSSLQSFSRTFRAVYGVPPAQYRRQGTHSRFRPALSGDDQMSMMREVTIRSVEPMEVVSVDHVGPYMQIGKAFDALFGWLGKHNLLAGEVRMIGLFFDDPGVVEEQKLRSKAAVLLPGRVMDEVRSAVAVNARDGVSVTRIRGGEYAVLRHVGPYSDLPAAYEWLYGTWLVQSGREAADAPAFEEYLNDPKETASAELVTEICLPLG</sequence>
<dbReference type="Gene3D" id="1.10.10.60">
    <property type="entry name" value="Homeodomain-like"/>
    <property type="match status" value="1"/>
</dbReference>
<dbReference type="PANTHER" id="PTHR40055">
    <property type="entry name" value="TRANSCRIPTIONAL REGULATOR YGIV-RELATED"/>
    <property type="match status" value="1"/>
</dbReference>